<dbReference type="Proteomes" id="UP000269438">
    <property type="component" value="Unassembled WGS sequence"/>
</dbReference>
<dbReference type="EMBL" id="RCUY01000001">
    <property type="protein sequence ID" value="RLP84598.1"/>
    <property type="molecule type" value="Genomic_DNA"/>
</dbReference>
<feature type="transmembrane region" description="Helical" evidence="1">
    <location>
        <begin position="42"/>
        <end position="62"/>
    </location>
</feature>
<protein>
    <submittedName>
        <fullName evidence="3">PH domain-containing protein</fullName>
    </submittedName>
</protein>
<evidence type="ECO:0000313" key="2">
    <source>
        <dbReference type="EMBL" id="RLP80813.1"/>
    </source>
</evidence>
<dbReference type="OrthoDB" id="5148800at2"/>
<name>A0A3L7AY97_9MICO</name>
<organism evidence="3 4">
    <name type="scientific">Mycetocola lacteus</name>
    <dbReference type="NCBI Taxonomy" id="76637"/>
    <lineage>
        <taxon>Bacteria</taxon>
        <taxon>Bacillati</taxon>
        <taxon>Actinomycetota</taxon>
        <taxon>Actinomycetes</taxon>
        <taxon>Micrococcales</taxon>
        <taxon>Microbacteriaceae</taxon>
        <taxon>Mycetocola</taxon>
    </lineage>
</organism>
<keyword evidence="4" id="KW-1185">Reference proteome</keyword>
<gene>
    <name evidence="3" type="ORF">D9V34_00950</name>
    <name evidence="2" type="ORF">D9V34_13245</name>
</gene>
<dbReference type="EMBL" id="RCUY01000011">
    <property type="protein sequence ID" value="RLP80813.1"/>
    <property type="molecule type" value="Genomic_DNA"/>
</dbReference>
<dbReference type="RefSeq" id="WP_121687080.1">
    <property type="nucleotide sequence ID" value="NZ_RCUY01000001.1"/>
</dbReference>
<keyword evidence="1" id="KW-0472">Membrane</keyword>
<keyword evidence="1" id="KW-0812">Transmembrane</keyword>
<evidence type="ECO:0000256" key="1">
    <source>
        <dbReference type="SAM" id="Phobius"/>
    </source>
</evidence>
<dbReference type="AlphaFoldDB" id="A0A3L7AY97"/>
<sequence length="204" mass="22200">MHDDLRTQVYYSRFNRVLAILVWTLCAALLVIVALMPETSRTLGSVLLPLYIAAAVFIVLWAPRLVVNDLGTTIHNVSRTITIPWAALIHVDTKFALSLHVPDRKFEVWVAPAPGAMSAQRTLRRERAQLRATGMGSSVRPGDLPTSDSGGAAALVRGRWTELREAGRIEAGQAQGTRVSVAWRLTNLIVLVGGAVLVIVGFTL</sequence>
<feature type="transmembrane region" description="Helical" evidence="1">
    <location>
        <begin position="17"/>
        <end position="36"/>
    </location>
</feature>
<evidence type="ECO:0000313" key="4">
    <source>
        <dbReference type="Proteomes" id="UP000269438"/>
    </source>
</evidence>
<feature type="transmembrane region" description="Helical" evidence="1">
    <location>
        <begin position="185"/>
        <end position="203"/>
    </location>
</feature>
<evidence type="ECO:0000313" key="3">
    <source>
        <dbReference type="EMBL" id="RLP84598.1"/>
    </source>
</evidence>
<accession>A0A3L7AY97</accession>
<proteinExistence type="predicted"/>
<comment type="caution">
    <text evidence="3">The sequence shown here is derived from an EMBL/GenBank/DDBJ whole genome shotgun (WGS) entry which is preliminary data.</text>
</comment>
<reference evidence="3 4" key="1">
    <citation type="submission" date="2018-10" db="EMBL/GenBank/DDBJ databases">
        <authorList>
            <person name="Li J."/>
        </authorList>
    </citation>
    <scope>NUCLEOTIDE SEQUENCE [LARGE SCALE GENOMIC DNA]</scope>
    <source>
        <strain evidence="3 4">JCM 11654</strain>
    </source>
</reference>
<keyword evidence="1" id="KW-1133">Transmembrane helix</keyword>